<name>A0A699S8X5_TANCI</name>
<organism evidence="2">
    <name type="scientific">Tanacetum cinerariifolium</name>
    <name type="common">Dalmatian daisy</name>
    <name type="synonym">Chrysanthemum cinerariifolium</name>
    <dbReference type="NCBI Taxonomy" id="118510"/>
    <lineage>
        <taxon>Eukaryota</taxon>
        <taxon>Viridiplantae</taxon>
        <taxon>Streptophyta</taxon>
        <taxon>Embryophyta</taxon>
        <taxon>Tracheophyta</taxon>
        <taxon>Spermatophyta</taxon>
        <taxon>Magnoliopsida</taxon>
        <taxon>eudicotyledons</taxon>
        <taxon>Gunneridae</taxon>
        <taxon>Pentapetalae</taxon>
        <taxon>asterids</taxon>
        <taxon>campanulids</taxon>
        <taxon>Asterales</taxon>
        <taxon>Asteraceae</taxon>
        <taxon>Asteroideae</taxon>
        <taxon>Anthemideae</taxon>
        <taxon>Anthemidinae</taxon>
        <taxon>Tanacetum</taxon>
    </lineage>
</organism>
<sequence>MARELEEQQEREDLRMNEQIARDAEIELISDLVKYQDHYKKVYKFQSQQRKPMSKKQKREYYMAVIKSYLGWRFNDFKGTSFEDIEAKFTQVWKRIEDFTPIGSKEEAERAKRQGIILEKEQVKKQKLSEEAPESKSPTEEVSEDRIK</sequence>
<feature type="region of interest" description="Disordered" evidence="1">
    <location>
        <begin position="123"/>
        <end position="148"/>
    </location>
</feature>
<dbReference type="EMBL" id="BKCJ011146396">
    <property type="protein sequence ID" value="GFC93986.1"/>
    <property type="molecule type" value="Genomic_DNA"/>
</dbReference>
<dbReference type="AlphaFoldDB" id="A0A699S8X5"/>
<proteinExistence type="predicted"/>
<gene>
    <name evidence="2" type="ORF">Tci_865956</name>
</gene>
<feature type="non-terminal residue" evidence="2">
    <location>
        <position position="148"/>
    </location>
</feature>
<evidence type="ECO:0000313" key="2">
    <source>
        <dbReference type="EMBL" id="GFC93986.1"/>
    </source>
</evidence>
<reference evidence="2" key="1">
    <citation type="journal article" date="2019" name="Sci. Rep.">
        <title>Draft genome of Tanacetum cinerariifolium, the natural source of mosquito coil.</title>
        <authorList>
            <person name="Yamashiro T."/>
            <person name="Shiraishi A."/>
            <person name="Satake H."/>
            <person name="Nakayama K."/>
        </authorList>
    </citation>
    <scope>NUCLEOTIDE SEQUENCE</scope>
</reference>
<evidence type="ECO:0000256" key="1">
    <source>
        <dbReference type="SAM" id="MobiDB-lite"/>
    </source>
</evidence>
<protein>
    <submittedName>
        <fullName evidence="2">Uncharacterized protein</fullName>
    </submittedName>
</protein>
<accession>A0A699S8X5</accession>
<comment type="caution">
    <text evidence="2">The sequence shown here is derived from an EMBL/GenBank/DDBJ whole genome shotgun (WGS) entry which is preliminary data.</text>
</comment>